<feature type="non-terminal residue" evidence="1">
    <location>
        <position position="77"/>
    </location>
</feature>
<evidence type="ECO:0000313" key="2">
    <source>
        <dbReference type="Proteomes" id="UP000887013"/>
    </source>
</evidence>
<keyword evidence="2" id="KW-1185">Reference proteome</keyword>
<name>A0A8X6QRX5_NEPPI</name>
<gene>
    <name evidence="1" type="ORF">NPIL_327051</name>
</gene>
<proteinExistence type="predicted"/>
<organism evidence="1 2">
    <name type="scientific">Nephila pilipes</name>
    <name type="common">Giant wood spider</name>
    <name type="synonym">Nephila maculata</name>
    <dbReference type="NCBI Taxonomy" id="299642"/>
    <lineage>
        <taxon>Eukaryota</taxon>
        <taxon>Metazoa</taxon>
        <taxon>Ecdysozoa</taxon>
        <taxon>Arthropoda</taxon>
        <taxon>Chelicerata</taxon>
        <taxon>Arachnida</taxon>
        <taxon>Araneae</taxon>
        <taxon>Araneomorphae</taxon>
        <taxon>Entelegynae</taxon>
        <taxon>Araneoidea</taxon>
        <taxon>Nephilidae</taxon>
        <taxon>Nephila</taxon>
    </lineage>
</organism>
<protein>
    <submittedName>
        <fullName evidence="1">Uncharacterized protein</fullName>
    </submittedName>
</protein>
<accession>A0A8X6QRX5</accession>
<dbReference type="Proteomes" id="UP000887013">
    <property type="component" value="Unassembled WGS sequence"/>
</dbReference>
<sequence>MLIELRDAYALWAKRLSAASYKNPEEFTKAHTELGVVYTKLAAVKAKLQVPLFKLPVNTDVLDKIVGKVQKKTEKAK</sequence>
<reference evidence="1" key="1">
    <citation type="submission" date="2020-08" db="EMBL/GenBank/DDBJ databases">
        <title>Multicomponent nature underlies the extraordinary mechanical properties of spider dragline silk.</title>
        <authorList>
            <person name="Kono N."/>
            <person name="Nakamura H."/>
            <person name="Mori M."/>
            <person name="Yoshida Y."/>
            <person name="Ohtoshi R."/>
            <person name="Malay A.D."/>
            <person name="Moran D.A.P."/>
            <person name="Tomita M."/>
            <person name="Numata K."/>
            <person name="Arakawa K."/>
        </authorList>
    </citation>
    <scope>NUCLEOTIDE SEQUENCE</scope>
</reference>
<evidence type="ECO:0000313" key="1">
    <source>
        <dbReference type="EMBL" id="GFU39464.1"/>
    </source>
</evidence>
<dbReference type="AlphaFoldDB" id="A0A8X6QRX5"/>
<comment type="caution">
    <text evidence="1">The sequence shown here is derived from an EMBL/GenBank/DDBJ whole genome shotgun (WGS) entry which is preliminary data.</text>
</comment>
<dbReference type="EMBL" id="BMAW01084597">
    <property type="protein sequence ID" value="GFU39464.1"/>
    <property type="molecule type" value="Genomic_DNA"/>
</dbReference>